<name>A0AAW0CYR8_9AGAR</name>
<dbReference type="Gene3D" id="3.10.129.10">
    <property type="entry name" value="Hotdog Thioesterase"/>
    <property type="match status" value="1"/>
</dbReference>
<dbReference type="Proteomes" id="UP001362999">
    <property type="component" value="Unassembled WGS sequence"/>
</dbReference>
<protein>
    <submittedName>
        <fullName evidence="1">Uncharacterized protein</fullName>
    </submittedName>
</protein>
<sequence>MTVASKTPEWLAWQNSLPAVLVDVQQIQGNVSEEEKQINANIFAYFCTGSGLTKFPPFNTKISRGFRVVGFSVWEDTEKGSAEGEAVFEIEVTKEMSNVYGTLHGGCAAVSYFSVAPPGSCRRAACRTTVAAMVLLGRAKGFDGTGVSITMNIHWHHAAPLYVSSF</sequence>
<reference evidence="1 2" key="1">
    <citation type="journal article" date="2024" name="J Genomics">
        <title>Draft genome sequencing and assembly of Favolaschia claudopus CIRM-BRFM 2984 isolated from oak limbs.</title>
        <authorList>
            <person name="Navarro D."/>
            <person name="Drula E."/>
            <person name="Chaduli D."/>
            <person name="Cazenave R."/>
            <person name="Ahrendt S."/>
            <person name="Wang J."/>
            <person name="Lipzen A."/>
            <person name="Daum C."/>
            <person name="Barry K."/>
            <person name="Grigoriev I.V."/>
            <person name="Favel A."/>
            <person name="Rosso M.N."/>
            <person name="Martin F."/>
        </authorList>
    </citation>
    <scope>NUCLEOTIDE SEQUENCE [LARGE SCALE GENOMIC DNA]</scope>
    <source>
        <strain evidence="1 2">CIRM-BRFM 2984</strain>
    </source>
</reference>
<dbReference type="InterPro" id="IPR029069">
    <property type="entry name" value="HotDog_dom_sf"/>
</dbReference>
<organism evidence="1 2">
    <name type="scientific">Favolaschia claudopus</name>
    <dbReference type="NCBI Taxonomy" id="2862362"/>
    <lineage>
        <taxon>Eukaryota</taxon>
        <taxon>Fungi</taxon>
        <taxon>Dikarya</taxon>
        <taxon>Basidiomycota</taxon>
        <taxon>Agaricomycotina</taxon>
        <taxon>Agaricomycetes</taxon>
        <taxon>Agaricomycetidae</taxon>
        <taxon>Agaricales</taxon>
        <taxon>Marasmiineae</taxon>
        <taxon>Mycenaceae</taxon>
        <taxon>Favolaschia</taxon>
    </lineage>
</organism>
<dbReference type="AlphaFoldDB" id="A0AAW0CYR8"/>
<gene>
    <name evidence="1" type="ORF">R3P38DRAFT_2509353</name>
</gene>
<comment type="caution">
    <text evidence="1">The sequence shown here is derived from an EMBL/GenBank/DDBJ whole genome shotgun (WGS) entry which is preliminary data.</text>
</comment>
<evidence type="ECO:0000313" key="1">
    <source>
        <dbReference type="EMBL" id="KAK7045021.1"/>
    </source>
</evidence>
<dbReference type="EMBL" id="JAWWNJ010000011">
    <property type="protein sequence ID" value="KAK7045021.1"/>
    <property type="molecule type" value="Genomic_DNA"/>
</dbReference>
<accession>A0AAW0CYR8</accession>
<evidence type="ECO:0000313" key="2">
    <source>
        <dbReference type="Proteomes" id="UP001362999"/>
    </source>
</evidence>
<keyword evidence="2" id="KW-1185">Reference proteome</keyword>
<dbReference type="SUPFAM" id="SSF54637">
    <property type="entry name" value="Thioesterase/thiol ester dehydrase-isomerase"/>
    <property type="match status" value="1"/>
</dbReference>
<proteinExistence type="predicted"/>